<dbReference type="PROSITE" id="PS50865">
    <property type="entry name" value="ZF_MYND_2"/>
    <property type="match status" value="2"/>
</dbReference>
<feature type="domain" description="MYND-type" evidence="6">
    <location>
        <begin position="883"/>
        <end position="925"/>
    </location>
</feature>
<proteinExistence type="predicted"/>
<dbReference type="EMBL" id="KK101658">
    <property type="protein sequence ID" value="KIZ00078.1"/>
    <property type="molecule type" value="Genomic_DNA"/>
</dbReference>
<keyword evidence="3" id="KW-0862">Zinc</keyword>
<dbReference type="InterPro" id="IPR002893">
    <property type="entry name" value="Znf_MYND"/>
</dbReference>
<reference evidence="7 8" key="1">
    <citation type="journal article" date="2013" name="BMC Genomics">
        <title>Reconstruction of the lipid metabolism for the microalga Monoraphidium neglectum from its genome sequence reveals characteristics suitable for biofuel production.</title>
        <authorList>
            <person name="Bogen C."/>
            <person name="Al-Dilaimi A."/>
            <person name="Albersmeier A."/>
            <person name="Wichmann J."/>
            <person name="Grundmann M."/>
            <person name="Rupp O."/>
            <person name="Lauersen K.J."/>
            <person name="Blifernez-Klassen O."/>
            <person name="Kalinowski J."/>
            <person name="Goesmann A."/>
            <person name="Mussgnug J.H."/>
            <person name="Kruse O."/>
        </authorList>
    </citation>
    <scope>NUCLEOTIDE SEQUENCE [LARGE SCALE GENOMIC DNA]</scope>
    <source>
        <strain evidence="7 8">SAG 48.87</strain>
    </source>
</reference>
<feature type="region of interest" description="Disordered" evidence="5">
    <location>
        <begin position="825"/>
        <end position="871"/>
    </location>
</feature>
<dbReference type="OrthoDB" id="194358at2759"/>
<keyword evidence="2 4" id="KW-0863">Zinc-finger</keyword>
<accession>A0A0D2JLH5</accession>
<dbReference type="Proteomes" id="UP000054498">
    <property type="component" value="Unassembled WGS sequence"/>
</dbReference>
<evidence type="ECO:0000259" key="6">
    <source>
        <dbReference type="PROSITE" id="PS50865"/>
    </source>
</evidence>
<keyword evidence="1" id="KW-0479">Metal-binding</keyword>
<dbReference type="GO" id="GO:0005884">
    <property type="term" value="C:actin filament"/>
    <property type="evidence" value="ECO:0007669"/>
    <property type="project" value="TreeGrafter"/>
</dbReference>
<dbReference type="KEGG" id="mng:MNEG_7884"/>
<feature type="compositionally biased region" description="Low complexity" evidence="5">
    <location>
        <begin position="721"/>
        <end position="745"/>
    </location>
</feature>
<dbReference type="GO" id="GO:0008270">
    <property type="term" value="F:zinc ion binding"/>
    <property type="evidence" value="ECO:0007669"/>
    <property type="project" value="UniProtKB-KW"/>
</dbReference>
<sequence>MDGLSIIAGALERGECRRAIRFSFRRQASRAPSPQGFMALMKVVYSSGTDGSGSSSSSSSGSGSSSSKKRMHSDALVLGKLAELLGRSAAARRLLHTADCAAMAAAALVRAGLAAPLGARGGMDAADAHLWRAGIIALLHVLRCVCVGDTPGGVPPAVAAAGGVPGILATLARLAALPPASLEVRGFYANPLWILEHIATIFYSSPHIEEVDVEMALAWDREVAGAAGLLVDALRARVEQGTMQDVYALRLAAYVLCSADSHHARSAVARALVAGLPELGPCFARTIAGLSRAGGMEDVEEQTVLLIALDECLKEDGEPTSLAASCGPALAPPLLAIVGGGRKAADHLVADEGAELKWRARSLAASCLCSVAKAEMAGVLAPAPRSSSIAPAPGAAAAIVAGLRDALASADGADGADSADVEDSISALCAVVMFVGVTRGGVDDEAGSGGGGTGGRTESSFADALVCMGALTLLRTLLETAAAGREACIRVPIAAALGVLLYHTRATVAQQGGLGGRRQGGTAQLVWEAIAAAESNGVSIMSMIASVWPACAGDLATSESALMAVARVVAKEESGEQDIAVELLEQLAGWAEQQWVAAGSPCSSGGGGGGGVEVGGGSETGKAIGVWRAASVHNSAAAAAAPAGDGVRRAVAALEGLVRCASAAADPASHPHEMLSAACELARDVKITALTSLQALRNAAAGRQGQQQEQQQPRRQRQRSHQWQQPAQQRQQNHKQQQQQQLQEQQEQQQEEEQQQEQQRQQQQEQEQQKKNHATQCACTGCGSTASSSGARLRLCGGCRTARFCSSACLRRSWPHHQTPCQEQQVQRRAAHARQQQEQQQQEEQQQEEQQQEQQQQEQHQEQQQQEQNQEIRVREARAARACVGCGNTAQASGSPLSSCAGCRVARFCSYACYRTAWPAHKAYCLKERAQRRVRCSAGLVKME</sequence>
<dbReference type="GeneID" id="25740760"/>
<evidence type="ECO:0000256" key="2">
    <source>
        <dbReference type="ARBA" id="ARBA00022771"/>
    </source>
</evidence>
<evidence type="ECO:0000256" key="3">
    <source>
        <dbReference type="ARBA" id="ARBA00022833"/>
    </source>
</evidence>
<feature type="compositionally biased region" description="Low complexity" evidence="5">
    <location>
        <begin position="49"/>
        <end position="66"/>
    </location>
</feature>
<dbReference type="GO" id="GO:0030864">
    <property type="term" value="C:cortical actin cytoskeleton"/>
    <property type="evidence" value="ECO:0007669"/>
    <property type="project" value="TreeGrafter"/>
</dbReference>
<feature type="region of interest" description="Disordered" evidence="5">
    <location>
        <begin position="698"/>
        <end position="745"/>
    </location>
</feature>
<gene>
    <name evidence="7" type="ORF">MNEG_7884</name>
</gene>
<feature type="domain" description="MYND-type" evidence="6">
    <location>
        <begin position="779"/>
        <end position="821"/>
    </location>
</feature>
<evidence type="ECO:0000256" key="5">
    <source>
        <dbReference type="SAM" id="MobiDB-lite"/>
    </source>
</evidence>
<dbReference type="GO" id="GO:0030833">
    <property type="term" value="P:regulation of actin filament polymerization"/>
    <property type="evidence" value="ECO:0007669"/>
    <property type="project" value="TreeGrafter"/>
</dbReference>
<dbReference type="GO" id="GO:0030427">
    <property type="term" value="C:site of polarized growth"/>
    <property type="evidence" value="ECO:0007669"/>
    <property type="project" value="TreeGrafter"/>
</dbReference>
<evidence type="ECO:0000256" key="4">
    <source>
        <dbReference type="PROSITE-ProRule" id="PRU00134"/>
    </source>
</evidence>
<dbReference type="SUPFAM" id="SSF144232">
    <property type="entry name" value="HIT/MYND zinc finger-like"/>
    <property type="match status" value="2"/>
</dbReference>
<feature type="compositionally biased region" description="Low complexity" evidence="5">
    <location>
        <begin position="852"/>
        <end position="869"/>
    </location>
</feature>
<dbReference type="AlphaFoldDB" id="A0A0D2JLH5"/>
<feature type="compositionally biased region" description="Low complexity" evidence="5">
    <location>
        <begin position="825"/>
        <end position="844"/>
    </location>
</feature>
<dbReference type="Gene3D" id="6.10.140.2220">
    <property type="match status" value="2"/>
</dbReference>
<evidence type="ECO:0000256" key="1">
    <source>
        <dbReference type="ARBA" id="ARBA00022723"/>
    </source>
</evidence>
<evidence type="ECO:0000313" key="7">
    <source>
        <dbReference type="EMBL" id="KIZ00078.1"/>
    </source>
</evidence>
<dbReference type="PROSITE" id="PS01360">
    <property type="entry name" value="ZF_MYND_1"/>
    <property type="match status" value="1"/>
</dbReference>
<keyword evidence="8" id="KW-1185">Reference proteome</keyword>
<dbReference type="PANTHER" id="PTHR10829">
    <property type="entry name" value="CORTACTIN AND DREBRIN"/>
    <property type="match status" value="1"/>
</dbReference>
<feature type="region of interest" description="Disordered" evidence="5">
    <location>
        <begin position="49"/>
        <end position="70"/>
    </location>
</feature>
<protein>
    <recommendedName>
        <fullName evidence="6">MYND-type domain-containing protein</fullName>
    </recommendedName>
</protein>
<dbReference type="PANTHER" id="PTHR10829:SF25">
    <property type="entry name" value="DREBRIN-LIKE PROTEIN"/>
    <property type="match status" value="1"/>
</dbReference>
<feature type="compositionally biased region" description="Low complexity" evidence="5">
    <location>
        <begin position="703"/>
        <end position="713"/>
    </location>
</feature>
<dbReference type="Pfam" id="PF01753">
    <property type="entry name" value="zf-MYND"/>
    <property type="match status" value="1"/>
</dbReference>
<evidence type="ECO:0000313" key="8">
    <source>
        <dbReference type="Proteomes" id="UP000054498"/>
    </source>
</evidence>
<dbReference type="GO" id="GO:0051015">
    <property type="term" value="F:actin filament binding"/>
    <property type="evidence" value="ECO:0007669"/>
    <property type="project" value="TreeGrafter"/>
</dbReference>
<name>A0A0D2JLH5_9CHLO</name>
<organism evidence="7 8">
    <name type="scientific">Monoraphidium neglectum</name>
    <dbReference type="NCBI Taxonomy" id="145388"/>
    <lineage>
        <taxon>Eukaryota</taxon>
        <taxon>Viridiplantae</taxon>
        <taxon>Chlorophyta</taxon>
        <taxon>core chlorophytes</taxon>
        <taxon>Chlorophyceae</taxon>
        <taxon>CS clade</taxon>
        <taxon>Sphaeropleales</taxon>
        <taxon>Selenastraceae</taxon>
        <taxon>Monoraphidium</taxon>
    </lineage>
</organism>
<dbReference type="RefSeq" id="XP_013899097.1">
    <property type="nucleotide sequence ID" value="XM_014043643.1"/>
</dbReference>